<protein>
    <submittedName>
        <fullName evidence="1">Uncharacterized protein</fullName>
    </submittedName>
</protein>
<dbReference type="AlphaFoldDB" id="A0A3N4K4T9"/>
<dbReference type="EMBL" id="ML120358">
    <property type="protein sequence ID" value="RPB04359.1"/>
    <property type="molecule type" value="Genomic_DNA"/>
</dbReference>
<accession>A0A3N4K4T9</accession>
<organism evidence="1 2">
    <name type="scientific">Choiromyces venosus 120613-1</name>
    <dbReference type="NCBI Taxonomy" id="1336337"/>
    <lineage>
        <taxon>Eukaryota</taxon>
        <taxon>Fungi</taxon>
        <taxon>Dikarya</taxon>
        <taxon>Ascomycota</taxon>
        <taxon>Pezizomycotina</taxon>
        <taxon>Pezizomycetes</taxon>
        <taxon>Pezizales</taxon>
        <taxon>Tuberaceae</taxon>
        <taxon>Choiromyces</taxon>
    </lineage>
</organism>
<evidence type="ECO:0000313" key="2">
    <source>
        <dbReference type="Proteomes" id="UP000276215"/>
    </source>
</evidence>
<sequence>MTVITRRNRICKVLKIRRGTLNARGGTRSVQDNGRTMVLPIDQSRRVTSVRVLNTRVSWRRAINNVVRGPNICDDAVSPIDASVGRRVHTEYESQRLEYPGYESRQTACFTAYCRGEGIYAILGSIAARTGGTVASYASGVASSGTDTSTTSW</sequence>
<name>A0A3N4K4T9_9PEZI</name>
<keyword evidence="2" id="KW-1185">Reference proteome</keyword>
<dbReference type="Proteomes" id="UP000276215">
    <property type="component" value="Unassembled WGS sequence"/>
</dbReference>
<evidence type="ECO:0000313" key="1">
    <source>
        <dbReference type="EMBL" id="RPB04359.1"/>
    </source>
</evidence>
<reference evidence="1 2" key="1">
    <citation type="journal article" date="2018" name="Nat. Ecol. Evol.">
        <title>Pezizomycetes genomes reveal the molecular basis of ectomycorrhizal truffle lifestyle.</title>
        <authorList>
            <person name="Murat C."/>
            <person name="Payen T."/>
            <person name="Noel B."/>
            <person name="Kuo A."/>
            <person name="Morin E."/>
            <person name="Chen J."/>
            <person name="Kohler A."/>
            <person name="Krizsan K."/>
            <person name="Balestrini R."/>
            <person name="Da Silva C."/>
            <person name="Montanini B."/>
            <person name="Hainaut M."/>
            <person name="Levati E."/>
            <person name="Barry K.W."/>
            <person name="Belfiori B."/>
            <person name="Cichocki N."/>
            <person name="Clum A."/>
            <person name="Dockter R.B."/>
            <person name="Fauchery L."/>
            <person name="Guy J."/>
            <person name="Iotti M."/>
            <person name="Le Tacon F."/>
            <person name="Lindquist E.A."/>
            <person name="Lipzen A."/>
            <person name="Malagnac F."/>
            <person name="Mello A."/>
            <person name="Molinier V."/>
            <person name="Miyauchi S."/>
            <person name="Poulain J."/>
            <person name="Riccioni C."/>
            <person name="Rubini A."/>
            <person name="Sitrit Y."/>
            <person name="Splivallo R."/>
            <person name="Traeger S."/>
            <person name="Wang M."/>
            <person name="Zifcakova L."/>
            <person name="Wipf D."/>
            <person name="Zambonelli A."/>
            <person name="Paolocci F."/>
            <person name="Nowrousian M."/>
            <person name="Ottonello S."/>
            <person name="Baldrian P."/>
            <person name="Spatafora J.W."/>
            <person name="Henrissat B."/>
            <person name="Nagy L.G."/>
            <person name="Aury J.M."/>
            <person name="Wincker P."/>
            <person name="Grigoriev I.V."/>
            <person name="Bonfante P."/>
            <person name="Martin F.M."/>
        </authorList>
    </citation>
    <scope>NUCLEOTIDE SEQUENCE [LARGE SCALE GENOMIC DNA]</scope>
    <source>
        <strain evidence="1 2">120613-1</strain>
    </source>
</reference>
<proteinExistence type="predicted"/>
<gene>
    <name evidence="1" type="ORF">L873DRAFT_1786196</name>
</gene>